<keyword evidence="8 10" id="KW-0472">Membrane</keyword>
<accession>A0A6G7CPW1</accession>
<evidence type="ECO:0000256" key="6">
    <source>
        <dbReference type="ARBA" id="ARBA00022801"/>
    </source>
</evidence>
<dbReference type="InterPro" id="IPR024744">
    <property type="entry name" value="CSS-motif_dom"/>
</dbReference>
<dbReference type="GO" id="GO:0005886">
    <property type="term" value="C:plasma membrane"/>
    <property type="evidence" value="ECO:0007669"/>
    <property type="project" value="UniProtKB-SubCell"/>
</dbReference>
<dbReference type="PROSITE" id="PS50883">
    <property type="entry name" value="EAL"/>
    <property type="match status" value="1"/>
</dbReference>
<keyword evidence="7 10" id="KW-1133">Transmembrane helix</keyword>
<evidence type="ECO:0000256" key="3">
    <source>
        <dbReference type="ARBA" id="ARBA00022475"/>
    </source>
</evidence>
<dbReference type="Pfam" id="PF00563">
    <property type="entry name" value="EAL"/>
    <property type="match status" value="1"/>
</dbReference>
<dbReference type="Gene3D" id="3.20.20.450">
    <property type="entry name" value="EAL domain"/>
    <property type="match status" value="1"/>
</dbReference>
<protein>
    <recommendedName>
        <fullName evidence="2">cyclic-guanylate-specific phosphodiesterase</fullName>
        <ecNumber evidence="2">3.1.4.52</ecNumber>
    </recommendedName>
</protein>
<dbReference type="EC" id="3.1.4.52" evidence="2"/>
<dbReference type="InterPro" id="IPR001633">
    <property type="entry name" value="EAL_dom"/>
</dbReference>
<dbReference type="CDD" id="cd01948">
    <property type="entry name" value="EAL"/>
    <property type="match status" value="1"/>
</dbReference>
<evidence type="ECO:0000256" key="5">
    <source>
        <dbReference type="ARBA" id="ARBA00022692"/>
    </source>
</evidence>
<dbReference type="SUPFAM" id="SSF141868">
    <property type="entry name" value="EAL domain-like"/>
    <property type="match status" value="1"/>
</dbReference>
<evidence type="ECO:0000256" key="1">
    <source>
        <dbReference type="ARBA" id="ARBA00004651"/>
    </source>
</evidence>
<comment type="catalytic activity">
    <reaction evidence="9">
        <text>3',3'-c-di-GMP + H2O = 5'-phosphoguanylyl(3'-&gt;5')guanosine + H(+)</text>
        <dbReference type="Rhea" id="RHEA:24902"/>
        <dbReference type="ChEBI" id="CHEBI:15377"/>
        <dbReference type="ChEBI" id="CHEBI:15378"/>
        <dbReference type="ChEBI" id="CHEBI:58754"/>
        <dbReference type="ChEBI" id="CHEBI:58805"/>
        <dbReference type="EC" id="3.1.4.52"/>
    </reaction>
</comment>
<dbReference type="SMART" id="SM00052">
    <property type="entry name" value="EAL"/>
    <property type="match status" value="1"/>
</dbReference>
<keyword evidence="3" id="KW-1003">Cell membrane</keyword>
<evidence type="ECO:0000256" key="7">
    <source>
        <dbReference type="ARBA" id="ARBA00022989"/>
    </source>
</evidence>
<evidence type="ECO:0000256" key="2">
    <source>
        <dbReference type="ARBA" id="ARBA00012282"/>
    </source>
</evidence>
<dbReference type="InterPro" id="IPR050706">
    <property type="entry name" value="Cyclic-di-GMP_PDE-like"/>
</dbReference>
<dbReference type="RefSeq" id="WP_165313781.1">
    <property type="nucleotide sequence ID" value="NZ_CP049332.1"/>
</dbReference>
<evidence type="ECO:0000256" key="8">
    <source>
        <dbReference type="ARBA" id="ARBA00023136"/>
    </source>
</evidence>
<keyword evidence="4" id="KW-0973">c-di-GMP</keyword>
<dbReference type="InterPro" id="IPR035919">
    <property type="entry name" value="EAL_sf"/>
</dbReference>
<dbReference type="EMBL" id="CP049332">
    <property type="protein sequence ID" value="QIH44119.1"/>
    <property type="molecule type" value="Genomic_DNA"/>
</dbReference>
<feature type="transmembrane region" description="Helical" evidence="10">
    <location>
        <begin position="228"/>
        <end position="249"/>
    </location>
</feature>
<dbReference type="PANTHER" id="PTHR33121">
    <property type="entry name" value="CYCLIC DI-GMP PHOSPHODIESTERASE PDEF"/>
    <property type="match status" value="1"/>
</dbReference>
<sequence>MSILKTRLVLCCIFTLSFIVSLLIATLFSYELQKLEQEDFATEVLESAETVTSQLVTVLSTSNKLPNFQCTKSNINKLRELVQQNTEIFDAGYIIDNTVYCTANWGAIEPTEIQAQRLGEQNGYQFYSDETNLYHITQRYNITVKGNFFAVNITTPYSFQLKKLPVYHFKIYSSVSDFVFDTYSPKVSSSSFLSLVLETNICSDHYGYCVKTVNSNAGLTFYSLRTKLIVFLIVLTFCYLITHLAKLVLANRQTIEARFRKALVDGSLFMEYQPIVNIQNGKIEAVESLVRWTDEVYGRVSPDLFINIAEKLSLYPDLAHFTAKRSINEIAPILRKDPTFALCINIGSYEILDDEFLSFLDHVVTKTAVNPNQIKIEITERINVDLCSLADFSDRARSLGFMVVLDDFGTGVSNLVWLTEVNFDYIKIDRVFVNALNFDIKKGMASAIMDLVASLGKDVVFEGVETEREYNMIKEHCFTGYVQGWYFYRSLPLDELLTVLQNKSCI</sequence>
<comment type="subcellular location">
    <subcellularLocation>
        <location evidence="1">Cell membrane</location>
        <topology evidence="1">Multi-pass membrane protein</topology>
    </subcellularLocation>
</comment>
<dbReference type="AlphaFoldDB" id="A0A6G7CPW1"/>
<dbReference type="Pfam" id="PF12792">
    <property type="entry name" value="CSS-motif"/>
    <property type="match status" value="1"/>
</dbReference>
<evidence type="ECO:0000313" key="13">
    <source>
        <dbReference type="Proteomes" id="UP000503003"/>
    </source>
</evidence>
<proteinExistence type="predicted"/>
<gene>
    <name evidence="12" type="ORF">G5S32_19320</name>
</gene>
<keyword evidence="5 10" id="KW-0812">Transmembrane</keyword>
<name>A0A6G7CPW1_9VIBR</name>
<evidence type="ECO:0000256" key="10">
    <source>
        <dbReference type="SAM" id="Phobius"/>
    </source>
</evidence>
<evidence type="ECO:0000259" key="11">
    <source>
        <dbReference type="PROSITE" id="PS50883"/>
    </source>
</evidence>
<keyword evidence="13" id="KW-1185">Reference proteome</keyword>
<dbReference type="KEGG" id="vzi:G5S32_19320"/>
<keyword evidence="6" id="KW-0378">Hydrolase</keyword>
<dbReference type="Proteomes" id="UP000503003">
    <property type="component" value="Chromosome 2"/>
</dbReference>
<evidence type="ECO:0000256" key="9">
    <source>
        <dbReference type="ARBA" id="ARBA00034290"/>
    </source>
</evidence>
<feature type="domain" description="EAL" evidence="11">
    <location>
        <begin position="252"/>
        <end position="504"/>
    </location>
</feature>
<evidence type="ECO:0000256" key="4">
    <source>
        <dbReference type="ARBA" id="ARBA00022636"/>
    </source>
</evidence>
<organism evidence="12 13">
    <name type="scientific">Vibrio ziniensis</name>
    <dbReference type="NCBI Taxonomy" id="2711221"/>
    <lineage>
        <taxon>Bacteria</taxon>
        <taxon>Pseudomonadati</taxon>
        <taxon>Pseudomonadota</taxon>
        <taxon>Gammaproteobacteria</taxon>
        <taxon>Vibrionales</taxon>
        <taxon>Vibrionaceae</taxon>
        <taxon>Vibrio</taxon>
    </lineage>
</organism>
<reference evidence="12 13" key="1">
    <citation type="submission" date="2020-02" db="EMBL/GenBank/DDBJ databases">
        <title>A complete genome of a marine bacterium Vibrio sp. ZWAL4003 isolated from the mangrove sediment with the ability to degrade polysaccharides.</title>
        <authorList>
            <person name="Wu J."/>
            <person name="Qu W."/>
            <person name="Zeng R."/>
        </authorList>
    </citation>
    <scope>NUCLEOTIDE SEQUENCE [LARGE SCALE GENOMIC DNA]</scope>
    <source>
        <strain evidence="12 13">ZWAL4003</strain>
    </source>
</reference>
<dbReference type="GO" id="GO:0071111">
    <property type="term" value="F:cyclic-guanylate-specific phosphodiesterase activity"/>
    <property type="evidence" value="ECO:0007669"/>
    <property type="project" value="UniProtKB-EC"/>
</dbReference>
<evidence type="ECO:0000313" key="12">
    <source>
        <dbReference type="EMBL" id="QIH44119.1"/>
    </source>
</evidence>
<dbReference type="PANTHER" id="PTHR33121:SF79">
    <property type="entry name" value="CYCLIC DI-GMP PHOSPHODIESTERASE PDED-RELATED"/>
    <property type="match status" value="1"/>
</dbReference>